<proteinExistence type="predicted"/>
<comment type="caution">
    <text evidence="3">The sequence shown here is derived from an EMBL/GenBank/DDBJ whole genome shotgun (WGS) entry which is preliminary data.</text>
</comment>
<dbReference type="Proteomes" id="UP001152795">
    <property type="component" value="Unassembled WGS sequence"/>
</dbReference>
<feature type="region of interest" description="Disordered" evidence="1">
    <location>
        <begin position="150"/>
        <end position="177"/>
    </location>
</feature>
<dbReference type="AlphaFoldDB" id="A0A7D9HPE8"/>
<gene>
    <name evidence="3" type="ORF">PACLA_8A080723</name>
</gene>
<evidence type="ECO:0000256" key="1">
    <source>
        <dbReference type="SAM" id="MobiDB-lite"/>
    </source>
</evidence>
<accession>A0A7D9HPE8</accession>
<dbReference type="EMBL" id="CACRXK020001579">
    <property type="protein sequence ID" value="CAB3989979.1"/>
    <property type="molecule type" value="Genomic_DNA"/>
</dbReference>
<protein>
    <submittedName>
        <fullName evidence="3">Uncharacterized protein</fullName>
    </submittedName>
</protein>
<name>A0A7D9HPE8_PARCT</name>
<keyword evidence="2" id="KW-0732">Signal</keyword>
<reference evidence="3" key="1">
    <citation type="submission" date="2020-04" db="EMBL/GenBank/DDBJ databases">
        <authorList>
            <person name="Alioto T."/>
            <person name="Alioto T."/>
            <person name="Gomez Garrido J."/>
        </authorList>
    </citation>
    <scope>NUCLEOTIDE SEQUENCE</scope>
    <source>
        <strain evidence="3">A484AB</strain>
    </source>
</reference>
<evidence type="ECO:0000256" key="2">
    <source>
        <dbReference type="SAM" id="SignalP"/>
    </source>
</evidence>
<evidence type="ECO:0000313" key="3">
    <source>
        <dbReference type="EMBL" id="CAB3989979.1"/>
    </source>
</evidence>
<sequence length="218" mass="24642">MMLQWLVLLMLFVHNSLALALYDDINDHHRWPRGGPSIATTGATKIDYSKDFPDGCHCKGYILSFPIYAKPGEQTVQVTLPEPEVICKNYVNKSVSPPSNSKFKLGRHVITYSYRYKGYKQDLKCFVNFTVAPCECPSTQTVKATVKPGETEASVTWREPEPTCPTNPSGQNPQNTRERFSIGKHTVTYKYTHVHIGFRMFDVKCHVNIAVTSMLVHA</sequence>
<feature type="signal peptide" evidence="2">
    <location>
        <begin position="1"/>
        <end position="18"/>
    </location>
</feature>
<feature type="compositionally biased region" description="Polar residues" evidence="1">
    <location>
        <begin position="164"/>
        <end position="175"/>
    </location>
</feature>
<feature type="chain" id="PRO_5043769891" evidence="2">
    <location>
        <begin position="19"/>
        <end position="218"/>
    </location>
</feature>
<organism evidence="3 4">
    <name type="scientific">Paramuricea clavata</name>
    <name type="common">Red gorgonian</name>
    <name type="synonym">Violescent sea-whip</name>
    <dbReference type="NCBI Taxonomy" id="317549"/>
    <lineage>
        <taxon>Eukaryota</taxon>
        <taxon>Metazoa</taxon>
        <taxon>Cnidaria</taxon>
        <taxon>Anthozoa</taxon>
        <taxon>Octocorallia</taxon>
        <taxon>Malacalcyonacea</taxon>
        <taxon>Plexauridae</taxon>
        <taxon>Paramuricea</taxon>
    </lineage>
</organism>
<keyword evidence="4" id="KW-1185">Reference proteome</keyword>
<evidence type="ECO:0000313" key="4">
    <source>
        <dbReference type="Proteomes" id="UP001152795"/>
    </source>
</evidence>